<dbReference type="SMART" id="SM00271">
    <property type="entry name" value="DnaJ"/>
    <property type="match status" value="1"/>
</dbReference>
<dbReference type="CDD" id="cd06257">
    <property type="entry name" value="DnaJ"/>
    <property type="match status" value="1"/>
</dbReference>
<keyword evidence="2" id="KW-0472">Membrane</keyword>
<dbReference type="PROSITE" id="PS50076">
    <property type="entry name" value="DNAJ_2"/>
    <property type="match status" value="1"/>
</dbReference>
<feature type="transmembrane region" description="Helical" evidence="2">
    <location>
        <begin position="246"/>
        <end position="265"/>
    </location>
</feature>
<accession>A0A3G5A9L2</accession>
<dbReference type="SUPFAM" id="SSF46565">
    <property type="entry name" value="Chaperone J-domain"/>
    <property type="match status" value="1"/>
</dbReference>
<protein>
    <recommendedName>
        <fullName evidence="3">J domain-containing protein</fullName>
    </recommendedName>
</protein>
<keyword evidence="2" id="KW-0812">Transmembrane</keyword>
<organism evidence="4">
    <name type="scientific">Hyperionvirus sp</name>
    <dbReference type="NCBI Taxonomy" id="2487770"/>
    <lineage>
        <taxon>Viruses</taxon>
        <taxon>Varidnaviria</taxon>
        <taxon>Bamfordvirae</taxon>
        <taxon>Nucleocytoviricota</taxon>
        <taxon>Megaviricetes</taxon>
        <taxon>Imitervirales</taxon>
        <taxon>Mimiviridae</taxon>
        <taxon>Klosneuvirinae</taxon>
    </lineage>
</organism>
<evidence type="ECO:0000256" key="1">
    <source>
        <dbReference type="ARBA" id="ARBA00023186"/>
    </source>
</evidence>
<evidence type="ECO:0000256" key="2">
    <source>
        <dbReference type="SAM" id="Phobius"/>
    </source>
</evidence>
<feature type="transmembrane region" description="Helical" evidence="2">
    <location>
        <begin position="217"/>
        <end position="240"/>
    </location>
</feature>
<gene>
    <name evidence="4" type="ORF">Hyperionvirus4_139</name>
</gene>
<dbReference type="EMBL" id="MK072386">
    <property type="protein sequence ID" value="AYV83174.1"/>
    <property type="molecule type" value="Genomic_DNA"/>
</dbReference>
<dbReference type="Gene3D" id="1.10.287.110">
    <property type="entry name" value="DnaJ domain"/>
    <property type="match status" value="1"/>
</dbReference>
<dbReference type="InterPro" id="IPR051938">
    <property type="entry name" value="Apopto_cytoskel_mod"/>
</dbReference>
<proteinExistence type="predicted"/>
<name>A0A3G5A9L2_9VIRU</name>
<feature type="domain" description="J" evidence="3">
    <location>
        <begin position="96"/>
        <end position="158"/>
    </location>
</feature>
<keyword evidence="1" id="KW-0143">Chaperone</keyword>
<dbReference type="InterPro" id="IPR036869">
    <property type="entry name" value="J_dom_sf"/>
</dbReference>
<dbReference type="Pfam" id="PF00226">
    <property type="entry name" value="DnaJ"/>
    <property type="match status" value="1"/>
</dbReference>
<evidence type="ECO:0000313" key="4">
    <source>
        <dbReference type="EMBL" id="AYV83174.1"/>
    </source>
</evidence>
<reference evidence="4" key="1">
    <citation type="submission" date="2018-10" db="EMBL/GenBank/DDBJ databases">
        <title>Hidden diversity of soil giant viruses.</title>
        <authorList>
            <person name="Schulz F."/>
            <person name="Alteio L."/>
            <person name="Goudeau D."/>
            <person name="Ryan E.M."/>
            <person name="Malmstrom R.R."/>
            <person name="Blanchard J."/>
            <person name="Woyke T."/>
        </authorList>
    </citation>
    <scope>NUCLEOTIDE SEQUENCE</scope>
    <source>
        <strain evidence="4">HYV1</strain>
    </source>
</reference>
<evidence type="ECO:0000259" key="3">
    <source>
        <dbReference type="PROSITE" id="PS50076"/>
    </source>
</evidence>
<dbReference type="PANTHER" id="PTHR44145:SF3">
    <property type="entry name" value="DNAJ HOMOLOG SUBFAMILY A MEMBER 3, MITOCHONDRIAL"/>
    <property type="match status" value="1"/>
</dbReference>
<dbReference type="InterPro" id="IPR001623">
    <property type="entry name" value="DnaJ_domain"/>
</dbReference>
<keyword evidence="2" id="KW-1133">Transmembrane helix</keyword>
<sequence length="268" mass="31163">MVFMPKQKFINFLIIFSSIPRCDIHIEKLIKLLYDELFIRDIYLSLEPKGEMLRRLNVLYKPFRVRITGRAFRAPANRTPCRKLAAASGSSSPNYFLYNILTVNAFATEGEIKAAYVEQCKKFHPDTKNGNAMKFQEIIQGRLLLKDESTRKEYDSLDQEQYNEFMKNWAEKFRSADIEMKVDKKREPIKPVHQPNYDPPRNNSNTGRVALGGNRIMFAYCMGSVISFCIFFIRVVGGYLNISESLIFSIIWPLVVVVCIVTLIYERR</sequence>
<dbReference type="PANTHER" id="PTHR44145">
    <property type="entry name" value="DNAJ HOMOLOG SUBFAMILY A MEMBER 3, MITOCHONDRIAL"/>
    <property type="match status" value="1"/>
</dbReference>